<dbReference type="EMBL" id="KZ857468">
    <property type="protein sequence ID" value="RDX43238.1"/>
    <property type="molecule type" value="Genomic_DNA"/>
</dbReference>
<evidence type="ECO:0000313" key="1">
    <source>
        <dbReference type="EMBL" id="RDX43238.1"/>
    </source>
</evidence>
<accession>A0A371CSH2</accession>
<keyword evidence="2" id="KW-1185">Reference proteome</keyword>
<dbReference type="Proteomes" id="UP000256964">
    <property type="component" value="Unassembled WGS sequence"/>
</dbReference>
<reference evidence="1 2" key="1">
    <citation type="journal article" date="2018" name="Biotechnol. Biofuels">
        <title>Integrative visual omics of the white-rot fungus Polyporus brumalis exposes the biotechnological potential of its oxidative enzymes for delignifying raw plant biomass.</title>
        <authorList>
            <person name="Miyauchi S."/>
            <person name="Rancon A."/>
            <person name="Drula E."/>
            <person name="Hage H."/>
            <person name="Chaduli D."/>
            <person name="Favel A."/>
            <person name="Grisel S."/>
            <person name="Henrissat B."/>
            <person name="Herpoel-Gimbert I."/>
            <person name="Ruiz-Duenas F.J."/>
            <person name="Chevret D."/>
            <person name="Hainaut M."/>
            <person name="Lin J."/>
            <person name="Wang M."/>
            <person name="Pangilinan J."/>
            <person name="Lipzen A."/>
            <person name="Lesage-Meessen L."/>
            <person name="Navarro D."/>
            <person name="Riley R."/>
            <person name="Grigoriev I.V."/>
            <person name="Zhou S."/>
            <person name="Raouche S."/>
            <person name="Rosso M.N."/>
        </authorList>
    </citation>
    <scope>NUCLEOTIDE SEQUENCE [LARGE SCALE GENOMIC DNA]</scope>
    <source>
        <strain evidence="1 2">BRFM 1820</strain>
    </source>
</reference>
<name>A0A371CSH2_9APHY</name>
<evidence type="ECO:0008006" key="3">
    <source>
        <dbReference type="Google" id="ProtNLM"/>
    </source>
</evidence>
<protein>
    <recommendedName>
        <fullName evidence="3">F-box domain-containing protein</fullName>
    </recommendedName>
</protein>
<gene>
    <name evidence="1" type="ORF">OH76DRAFT_1410338</name>
</gene>
<dbReference type="AlphaFoldDB" id="A0A371CSH2"/>
<dbReference type="OrthoDB" id="2798260at2759"/>
<sequence length="480" mass="54788">MAKALPSHTQADLRLPIEVCERVIEAVFDDRYHLVSDALTVLCSCALVCRAWRPRAQNVLFEYVRLRDKDALYRFVALLDASPVLGTYVRRLALRGYLHVPYSPAVLFLTALRGRLTNLSHVLVQELQSYEKFARPLPKGQKELPYLPFHRYFPSLLASISDICILELVQVKFPSFGDFARFLSALPNLKDLHCQFVSWAVLGLEPACMAKHNSHDSRKTFLPNLEELRCYNMDGRGRTRLLSALGPSLRRVSINFPDGPSAVRVEDSAAELASNLRSFPRLDGLTCNVAPFSQAHDLILESFRETLFSWVFGGGDKAGDASAWTPRKYLHLAPVRSAFKRDEYVEFLRVIGSVVEAALCSGASATGDLGYRTNADTEDHIGTDPCRASLVVEELGDRLEWEDWWRAAVAECFPTLSRWNRLYVYPLHDDNSWKWQDDADSPQDYVDRLQARRRCKKRMKNRFIATRGVLVRRRQKRKHN</sequence>
<evidence type="ECO:0000313" key="2">
    <source>
        <dbReference type="Proteomes" id="UP000256964"/>
    </source>
</evidence>
<organism evidence="1 2">
    <name type="scientific">Lentinus brumalis</name>
    <dbReference type="NCBI Taxonomy" id="2498619"/>
    <lineage>
        <taxon>Eukaryota</taxon>
        <taxon>Fungi</taxon>
        <taxon>Dikarya</taxon>
        <taxon>Basidiomycota</taxon>
        <taxon>Agaricomycotina</taxon>
        <taxon>Agaricomycetes</taxon>
        <taxon>Polyporales</taxon>
        <taxon>Polyporaceae</taxon>
        <taxon>Lentinus</taxon>
    </lineage>
</organism>
<proteinExistence type="predicted"/>